<accession>A0AAD7FNS7</accession>
<gene>
    <name evidence="2" type="ORF">FB45DRAFT_470177</name>
</gene>
<keyword evidence="3" id="KW-1185">Reference proteome</keyword>
<evidence type="ECO:0000313" key="2">
    <source>
        <dbReference type="EMBL" id="KAJ7634596.1"/>
    </source>
</evidence>
<dbReference type="EMBL" id="JARKIF010000007">
    <property type="protein sequence ID" value="KAJ7634596.1"/>
    <property type="molecule type" value="Genomic_DNA"/>
</dbReference>
<proteinExistence type="predicted"/>
<dbReference type="Gene3D" id="3.80.10.10">
    <property type="entry name" value="Ribonuclease Inhibitor"/>
    <property type="match status" value="1"/>
</dbReference>
<evidence type="ECO:0000256" key="1">
    <source>
        <dbReference type="SAM" id="Coils"/>
    </source>
</evidence>
<evidence type="ECO:0000313" key="3">
    <source>
        <dbReference type="Proteomes" id="UP001221142"/>
    </source>
</evidence>
<dbReference type="InterPro" id="IPR032675">
    <property type="entry name" value="LRR_dom_sf"/>
</dbReference>
<feature type="coiled-coil region" evidence="1">
    <location>
        <begin position="94"/>
        <end position="121"/>
    </location>
</feature>
<dbReference type="Proteomes" id="UP001221142">
    <property type="component" value="Unassembled WGS sequence"/>
</dbReference>
<name>A0AAD7FNS7_9AGAR</name>
<reference evidence="2" key="1">
    <citation type="submission" date="2023-03" db="EMBL/GenBank/DDBJ databases">
        <title>Massive genome expansion in bonnet fungi (Mycena s.s.) driven by repeated elements and novel gene families across ecological guilds.</title>
        <authorList>
            <consortium name="Lawrence Berkeley National Laboratory"/>
            <person name="Harder C.B."/>
            <person name="Miyauchi S."/>
            <person name="Viragh M."/>
            <person name="Kuo A."/>
            <person name="Thoen E."/>
            <person name="Andreopoulos B."/>
            <person name="Lu D."/>
            <person name="Skrede I."/>
            <person name="Drula E."/>
            <person name="Henrissat B."/>
            <person name="Morin E."/>
            <person name="Kohler A."/>
            <person name="Barry K."/>
            <person name="LaButti K."/>
            <person name="Morin E."/>
            <person name="Salamov A."/>
            <person name="Lipzen A."/>
            <person name="Mereny Z."/>
            <person name="Hegedus B."/>
            <person name="Baldrian P."/>
            <person name="Stursova M."/>
            <person name="Weitz H."/>
            <person name="Taylor A."/>
            <person name="Grigoriev I.V."/>
            <person name="Nagy L.G."/>
            <person name="Martin F."/>
            <person name="Kauserud H."/>
        </authorList>
    </citation>
    <scope>NUCLEOTIDE SEQUENCE</scope>
    <source>
        <strain evidence="2">9284</strain>
    </source>
</reference>
<protein>
    <recommendedName>
        <fullName evidence="4">F-box domain-containing protein</fullName>
    </recommendedName>
</protein>
<keyword evidence="1" id="KW-0175">Coiled coil</keyword>
<dbReference type="AlphaFoldDB" id="A0AAD7FNS7"/>
<evidence type="ECO:0008006" key="4">
    <source>
        <dbReference type="Google" id="ProtNLM"/>
    </source>
</evidence>
<organism evidence="2 3">
    <name type="scientific">Roridomyces roridus</name>
    <dbReference type="NCBI Taxonomy" id="1738132"/>
    <lineage>
        <taxon>Eukaryota</taxon>
        <taxon>Fungi</taxon>
        <taxon>Dikarya</taxon>
        <taxon>Basidiomycota</taxon>
        <taxon>Agaricomycotina</taxon>
        <taxon>Agaricomycetes</taxon>
        <taxon>Agaricomycetidae</taxon>
        <taxon>Agaricales</taxon>
        <taxon>Marasmiineae</taxon>
        <taxon>Mycenaceae</taxon>
        <taxon>Roridomyces</taxon>
    </lineage>
</organism>
<sequence>MRAARAGDPGAESSGGGLAFKRTVVMEPEIGRRSITFTLCSRPFTSSSPTTLMSGVIGHTAGSPFASKLGTNYCPTPDDTIEIKALLREPLLQMKRLDTKIAELQQALNKLIGERESLKTHVQAYKALLSPVRRMPADIMQEIFLMCLPTHRNCVMDARETPLLLGRICGAWRTLSLGTPRLWANLHIVDRGEPPRQEGSEPASDSEYAPWPMALQEPRAALVADAVRAWLERAGRCPLSISMQYDLEFGHSPSQSIAQTIFSLASRWQHIRFAATAPAFQELVQLNAADVPELQSVALQCHEVGWDSPGFAWNSLSFLAGAKVQTVAVSGTGLVVPQLPLEWTRLTTLSNLPDRYFAGMRRDSRVTVDAALLTMSRCPRLHSLSFELTTLPVAGELDFVDHHRLQSLHLTGDGQTSASLLDRISVPQLKDFTLRTDWIDPWGNPHAGGHRDSFPEPSLVRFLATLPLLKSLSLTTGPIGSSSLKKILHHLPHSLQHLHINADKGHASRYYAASQGDFLASLAMMPGSTIALPILRDFDIAIAGEELIADDTLLQFITARASTLKRVKINFPRRMEFDIRDALSPLIENGFDFSVTYSPPKIHKYSPWTGLPDAPEIV</sequence>
<comment type="caution">
    <text evidence="2">The sequence shown here is derived from an EMBL/GenBank/DDBJ whole genome shotgun (WGS) entry which is preliminary data.</text>
</comment>